<reference evidence="1" key="1">
    <citation type="journal article" date="2011" name="Proc. Natl. Acad. Sci. U.S.A.">
        <title>The genome of the fire ant Solenopsis invicta.</title>
        <authorList>
            <person name="Wurm Y."/>
            <person name="Wang J."/>
            <person name="Riba-Grognuz O."/>
            <person name="Corona M."/>
            <person name="Nygaard S."/>
            <person name="Hunt B.G."/>
            <person name="Ingram K.K."/>
            <person name="Falquet L."/>
            <person name="Nipitwattanaphon M."/>
            <person name="Gotzek D."/>
            <person name="Dijkstra M.B."/>
            <person name="Oettler J."/>
            <person name="Comtesse F."/>
            <person name="Shih C.J."/>
            <person name="Wu W.J."/>
            <person name="Yang C.C."/>
            <person name="Thomas J."/>
            <person name="Beaudoing E."/>
            <person name="Pradervand S."/>
            <person name="Flegel V."/>
            <person name="Cook E.D."/>
            <person name="Fabbretti R."/>
            <person name="Stockinger H."/>
            <person name="Long L."/>
            <person name="Farmerie W.G."/>
            <person name="Oakey J."/>
            <person name="Boomsma J.J."/>
            <person name="Pamilo P."/>
            <person name="Yi S.V."/>
            <person name="Heinze J."/>
            <person name="Goodisman M.A."/>
            <person name="Farinelli L."/>
            <person name="Harshman K."/>
            <person name="Hulo N."/>
            <person name="Cerutti L."/>
            <person name="Xenarios I."/>
            <person name="Shoemaker D."/>
            <person name="Keller L."/>
        </authorList>
    </citation>
    <scope>NUCLEOTIDE SEQUENCE [LARGE SCALE GENOMIC DNA]</scope>
</reference>
<dbReference type="AlphaFoldDB" id="E9ICE3"/>
<accession>E9ICE3</accession>
<sequence length="121" mass="14364">MNQPGEIRYEAHSNVRNEFNQYESTAKEKFPDYKDVSQRARIRNSRITSFDGPTQNVSLTGKEKFKVETYLPIIDMLFTQLKKRSASYNKINQRFGFFLISCKEFAKFYHYDVNAEELKLE</sequence>
<name>E9ICE3_SOLIN</name>
<gene>
    <name evidence="1" type="ORF">SINV_08839</name>
</gene>
<proteinExistence type="predicted"/>
<feature type="non-terminal residue" evidence="1">
    <location>
        <position position="121"/>
    </location>
</feature>
<dbReference type="EMBL" id="GL762248">
    <property type="protein sequence ID" value="EFZ21758.1"/>
    <property type="molecule type" value="Genomic_DNA"/>
</dbReference>
<evidence type="ECO:0000313" key="1">
    <source>
        <dbReference type="EMBL" id="EFZ21758.1"/>
    </source>
</evidence>
<protein>
    <submittedName>
        <fullName evidence="1">Uncharacterized protein</fullName>
    </submittedName>
</protein>
<organism>
    <name type="scientific">Solenopsis invicta</name>
    <name type="common">Red imported fire ant</name>
    <name type="synonym">Solenopsis wagneri</name>
    <dbReference type="NCBI Taxonomy" id="13686"/>
    <lineage>
        <taxon>Eukaryota</taxon>
        <taxon>Metazoa</taxon>
        <taxon>Ecdysozoa</taxon>
        <taxon>Arthropoda</taxon>
        <taxon>Hexapoda</taxon>
        <taxon>Insecta</taxon>
        <taxon>Pterygota</taxon>
        <taxon>Neoptera</taxon>
        <taxon>Endopterygota</taxon>
        <taxon>Hymenoptera</taxon>
        <taxon>Apocrita</taxon>
        <taxon>Aculeata</taxon>
        <taxon>Formicoidea</taxon>
        <taxon>Formicidae</taxon>
        <taxon>Myrmicinae</taxon>
        <taxon>Solenopsis</taxon>
    </lineage>
</organism>
<dbReference type="HOGENOM" id="CLU_2040965_0_0_1"/>